<reference evidence="4 5" key="1">
    <citation type="submission" date="2023-07" db="EMBL/GenBank/DDBJ databases">
        <title>Genomic Encyclopedia of Type Strains, Phase IV (KMG-IV): sequencing the most valuable type-strain genomes for metagenomic binning, comparative biology and taxonomic classification.</title>
        <authorList>
            <person name="Goeker M."/>
        </authorList>
    </citation>
    <scope>NUCLEOTIDE SEQUENCE [LARGE SCALE GENOMIC DNA]</scope>
    <source>
        <strain evidence="4 5">DSM 17723</strain>
    </source>
</reference>
<evidence type="ECO:0000313" key="5">
    <source>
        <dbReference type="Proteomes" id="UP001232245"/>
    </source>
</evidence>
<sequence length="644" mass="73740">MKKTIAQNKVKITDSFWSHYLEVVREQVIPYQWEALNDRIPGAAPSHAIENFCIAAGETEGEYYGMVFQDSDVAKWLEAVAYSLENHPDEELEQTADQVIALLGRAQQEDGYLNTYYTVKEPTKRWTNLRDNHELYCAGHLIEAAVAYYRTTGKREFLDIMSRYADYIDTVFGKEEGKLKGYPGHQEIELALVKLYEVTNNDKYLNLSKYFIDERGNSPHYFDIEKAKREDANPFWFNNQYTYHQAHLPVREQKVAVGHSVRATYMYTAMADLAAKTGDESLKSACEALWENVTEKQMYITGGIGSMEFGEAFSYDYDLPNDLSYTETCASIALVFWAKSMLNLEADRHYADVMETALYNGTISGMDLDGQKFFYVNPLEVVPKACEIRRDKKHIKPVRQPWFACACCPPNLARLVSSIGHYIYGQNDSHVYVHLYMGNETNMEVAGKQVSISQKTNYPWDGNVVININPEEEHTFTLAVRMPGWAKNGTVMVNGELIDYVPLMDKGYVYISRVWKRGDTIELSFPMDITRIQASPFVRQNVGKVVIQRGPVVYCLEQVDNGDNLHSILLPRDTELRAEFEANLLNGVVVITGEAEKIVESAWGNKLYRPVSEDITRVQIKAIPYYAWCNREPGEMIVWINEKR</sequence>
<dbReference type="Pfam" id="PF20737">
    <property type="entry name" value="Glyco_hydro127C"/>
    <property type="match status" value="1"/>
</dbReference>
<organism evidence="4 5">
    <name type="scientific">Metabacillus niabensis</name>
    <dbReference type="NCBI Taxonomy" id="324854"/>
    <lineage>
        <taxon>Bacteria</taxon>
        <taxon>Bacillati</taxon>
        <taxon>Bacillota</taxon>
        <taxon>Bacilli</taxon>
        <taxon>Bacillales</taxon>
        <taxon>Bacillaceae</taxon>
        <taxon>Metabacillus</taxon>
    </lineage>
</organism>
<dbReference type="PANTHER" id="PTHR43465:SF2">
    <property type="entry name" value="DUF1680 DOMAIN PROTEIN (AFU_ORTHOLOGUE AFUA_1G08910)"/>
    <property type="match status" value="1"/>
</dbReference>
<dbReference type="InterPro" id="IPR008928">
    <property type="entry name" value="6-hairpin_glycosidase_sf"/>
</dbReference>
<feature type="domain" description="Non-reducing end beta-L-arabinofuranosidase-like GH127 middle" evidence="2">
    <location>
        <begin position="430"/>
        <end position="527"/>
    </location>
</feature>
<feature type="domain" description="Non-reducing end beta-L-arabinofuranosidase-like GH127 catalytic" evidence="1">
    <location>
        <begin position="9"/>
        <end position="420"/>
    </location>
</feature>
<feature type="domain" description="Non-reducing end beta-L-arabinofuranosidase-like GH127 C-terminal" evidence="3">
    <location>
        <begin position="530"/>
        <end position="641"/>
    </location>
</feature>
<accession>A0ABT9Z355</accession>
<dbReference type="PANTHER" id="PTHR43465">
    <property type="entry name" value="DUF1680 DOMAIN PROTEIN (AFU_ORTHOLOGUE AFUA_1G08910)"/>
    <property type="match status" value="1"/>
</dbReference>
<gene>
    <name evidence="4" type="ORF">J2S02_002582</name>
</gene>
<dbReference type="Pfam" id="PF20736">
    <property type="entry name" value="Glyco_hydro127M"/>
    <property type="match status" value="1"/>
</dbReference>
<dbReference type="SUPFAM" id="SSF48208">
    <property type="entry name" value="Six-hairpin glycosidases"/>
    <property type="match status" value="1"/>
</dbReference>
<dbReference type="Proteomes" id="UP001232245">
    <property type="component" value="Unassembled WGS sequence"/>
</dbReference>
<dbReference type="RefSeq" id="WP_174880247.1">
    <property type="nucleotide sequence ID" value="NZ_CADEPK010000130.1"/>
</dbReference>
<evidence type="ECO:0000259" key="1">
    <source>
        <dbReference type="Pfam" id="PF07944"/>
    </source>
</evidence>
<keyword evidence="5" id="KW-1185">Reference proteome</keyword>
<name>A0ABT9Z355_9BACI</name>
<dbReference type="InterPro" id="IPR049046">
    <property type="entry name" value="Beta-AFase-like_GH127_middle"/>
</dbReference>
<comment type="caution">
    <text evidence="4">The sequence shown here is derived from an EMBL/GenBank/DDBJ whole genome shotgun (WGS) entry which is preliminary data.</text>
</comment>
<evidence type="ECO:0000259" key="2">
    <source>
        <dbReference type="Pfam" id="PF20736"/>
    </source>
</evidence>
<protein>
    <submittedName>
        <fullName evidence="4">DUF1680 family protein</fullName>
    </submittedName>
</protein>
<dbReference type="InterPro" id="IPR012878">
    <property type="entry name" value="Beta-AFase-like_GH127_cat"/>
</dbReference>
<dbReference type="EMBL" id="JAUSTZ010000004">
    <property type="protein sequence ID" value="MDQ0226237.1"/>
    <property type="molecule type" value="Genomic_DNA"/>
</dbReference>
<evidence type="ECO:0000259" key="3">
    <source>
        <dbReference type="Pfam" id="PF20737"/>
    </source>
</evidence>
<dbReference type="InterPro" id="IPR049049">
    <property type="entry name" value="Beta-AFase-like_GH127_C"/>
</dbReference>
<dbReference type="Pfam" id="PF07944">
    <property type="entry name" value="Beta-AFase-like_GH127_cat"/>
    <property type="match status" value="1"/>
</dbReference>
<evidence type="ECO:0000313" key="4">
    <source>
        <dbReference type="EMBL" id="MDQ0226237.1"/>
    </source>
</evidence>
<dbReference type="InterPro" id="IPR049174">
    <property type="entry name" value="Beta-AFase-like"/>
</dbReference>
<proteinExistence type="predicted"/>